<evidence type="ECO:0000313" key="4">
    <source>
        <dbReference type="Proteomes" id="UP001165143"/>
    </source>
</evidence>
<protein>
    <recommendedName>
        <fullName evidence="2">Histidine kinase/HSP90-like ATPase domain-containing protein</fullName>
    </recommendedName>
</protein>
<dbReference type="SUPFAM" id="SSF55874">
    <property type="entry name" value="ATPase domain of HSP90 chaperone/DNA topoisomerase II/histidine kinase"/>
    <property type="match status" value="1"/>
</dbReference>
<dbReference type="Gene3D" id="3.30.565.10">
    <property type="entry name" value="Histidine kinase-like ATPase, C-terminal domain"/>
    <property type="match status" value="1"/>
</dbReference>
<sequence length="187" mass="20365">MSGRRRRRLGRVYRLMIDATAPDLGVRLGAVGPVREKLDKALKDWGIGPADRADMMWIAHELVANALRHSPPGLHQVSLFLFPEGHRLVVTVHDGSRAKPYLPADAVGNDGAESGRGMLLVEALAERWQADLTSHGKKVWAVLALQEPVPPLQLASIMPQAVRRAAVIAAVASTSRLYAVRPRRAVA</sequence>
<keyword evidence="1" id="KW-0723">Serine/threonine-protein kinase</keyword>
<dbReference type="GO" id="GO:0004674">
    <property type="term" value="F:protein serine/threonine kinase activity"/>
    <property type="evidence" value="ECO:0007669"/>
    <property type="project" value="UniProtKB-KW"/>
</dbReference>
<organism evidence="3 4">
    <name type="scientific">Kitasatospora phosalacinea</name>
    <dbReference type="NCBI Taxonomy" id="2065"/>
    <lineage>
        <taxon>Bacteria</taxon>
        <taxon>Bacillati</taxon>
        <taxon>Actinomycetota</taxon>
        <taxon>Actinomycetes</taxon>
        <taxon>Kitasatosporales</taxon>
        <taxon>Streptomycetaceae</taxon>
        <taxon>Kitasatospora</taxon>
    </lineage>
</organism>
<dbReference type="InterPro" id="IPR036890">
    <property type="entry name" value="HATPase_C_sf"/>
</dbReference>
<dbReference type="InterPro" id="IPR003594">
    <property type="entry name" value="HATPase_dom"/>
</dbReference>
<evidence type="ECO:0000256" key="1">
    <source>
        <dbReference type="ARBA" id="ARBA00022527"/>
    </source>
</evidence>
<dbReference type="InterPro" id="IPR050267">
    <property type="entry name" value="Anti-sigma-factor_SerPK"/>
</dbReference>
<feature type="domain" description="Histidine kinase/HSP90-like ATPase" evidence="2">
    <location>
        <begin position="28"/>
        <end position="142"/>
    </location>
</feature>
<dbReference type="CDD" id="cd16936">
    <property type="entry name" value="HATPase_RsbW-like"/>
    <property type="match status" value="1"/>
</dbReference>
<proteinExistence type="predicted"/>
<name>A0A9W6PN35_9ACTN</name>
<keyword evidence="1" id="KW-0808">Transferase</keyword>
<evidence type="ECO:0000313" key="3">
    <source>
        <dbReference type="EMBL" id="GLW57843.1"/>
    </source>
</evidence>
<dbReference type="PANTHER" id="PTHR35526">
    <property type="entry name" value="ANTI-SIGMA-F FACTOR RSBW-RELATED"/>
    <property type="match status" value="1"/>
</dbReference>
<dbReference type="Proteomes" id="UP001165143">
    <property type="component" value="Unassembled WGS sequence"/>
</dbReference>
<comment type="caution">
    <text evidence="3">The sequence shown here is derived from an EMBL/GenBank/DDBJ whole genome shotgun (WGS) entry which is preliminary data.</text>
</comment>
<dbReference type="AlphaFoldDB" id="A0A9W6PN35"/>
<accession>A0A9W6PN35</accession>
<dbReference type="PANTHER" id="PTHR35526:SF3">
    <property type="entry name" value="ANTI-SIGMA-F FACTOR RSBW"/>
    <property type="match status" value="1"/>
</dbReference>
<evidence type="ECO:0000259" key="2">
    <source>
        <dbReference type="Pfam" id="PF13581"/>
    </source>
</evidence>
<reference evidence="3" key="1">
    <citation type="submission" date="2023-02" db="EMBL/GenBank/DDBJ databases">
        <title>Kitasatospora phosalacinea NBRC 14362.</title>
        <authorList>
            <person name="Ichikawa N."/>
            <person name="Sato H."/>
            <person name="Tonouchi N."/>
        </authorList>
    </citation>
    <scope>NUCLEOTIDE SEQUENCE</scope>
    <source>
        <strain evidence="3">NBRC 14362</strain>
    </source>
</reference>
<keyword evidence="1" id="KW-0418">Kinase</keyword>
<dbReference type="Pfam" id="PF13581">
    <property type="entry name" value="HATPase_c_2"/>
    <property type="match status" value="1"/>
</dbReference>
<gene>
    <name evidence="3" type="ORF">Kpho01_58540</name>
</gene>
<dbReference type="EMBL" id="BSRX01000043">
    <property type="protein sequence ID" value="GLW57843.1"/>
    <property type="molecule type" value="Genomic_DNA"/>
</dbReference>